<keyword evidence="5" id="KW-1185">Reference proteome</keyword>
<dbReference type="Proteomes" id="UP000275394">
    <property type="component" value="Unassembled WGS sequence"/>
</dbReference>
<evidence type="ECO:0000259" key="3">
    <source>
        <dbReference type="Pfam" id="PF00561"/>
    </source>
</evidence>
<protein>
    <submittedName>
        <fullName evidence="4">Pimeloyl-ACP methyl ester carboxylesterase</fullName>
    </submittedName>
</protein>
<dbReference type="InterPro" id="IPR000073">
    <property type="entry name" value="AB_hydrolase_1"/>
</dbReference>
<comment type="similarity">
    <text evidence="1">Belongs to the AB hydrolase superfamily.</text>
</comment>
<dbReference type="RefSeq" id="WP_123711848.1">
    <property type="nucleotide sequence ID" value="NZ_RKHR01000004.1"/>
</dbReference>
<sequence length="310" mass="34664">MEDKNNQPTPAVLQDAFFDGDSFSTLAPLMSEGEFEHHQQTVVYQRWGEGHGVRLIALHGWLDNAASFELIAPNLTGVDLVIPDQLGHGYSDHRRAPAAYNIWDDLTDVLALADHLGWESFHLLGHSRGAMIGMLLAATQPNRVESLMALDGLVPMPVEAADAAKQLRKHIDEIRVMATKRVPSYANLLDMIEARSKATGFDRAASTRIVKRGHRLDDDGRYRWRNDPRLLAASAFKLTTAHIESFLSAIEAPVEVLVAREGFGAHQEFIDLLESWPSIQYTVMEGGHHFHMEKQAHDIAARIQAFLHRD</sequence>
<evidence type="ECO:0000313" key="5">
    <source>
        <dbReference type="Proteomes" id="UP000275394"/>
    </source>
</evidence>
<evidence type="ECO:0000313" key="4">
    <source>
        <dbReference type="EMBL" id="ROS00999.1"/>
    </source>
</evidence>
<accession>A0A3N2DMW8</accession>
<evidence type="ECO:0000256" key="2">
    <source>
        <dbReference type="ARBA" id="ARBA00022801"/>
    </source>
</evidence>
<dbReference type="GO" id="GO:0016787">
    <property type="term" value="F:hydrolase activity"/>
    <property type="evidence" value="ECO:0007669"/>
    <property type="project" value="UniProtKB-KW"/>
</dbReference>
<dbReference type="Pfam" id="PF00561">
    <property type="entry name" value="Abhydrolase_1"/>
    <property type="match status" value="1"/>
</dbReference>
<dbReference type="AlphaFoldDB" id="A0A3N2DMW8"/>
<keyword evidence="2" id="KW-0378">Hydrolase</keyword>
<dbReference type="SUPFAM" id="SSF53474">
    <property type="entry name" value="alpha/beta-Hydrolases"/>
    <property type="match status" value="1"/>
</dbReference>
<dbReference type="PANTHER" id="PTHR43798">
    <property type="entry name" value="MONOACYLGLYCEROL LIPASE"/>
    <property type="match status" value="1"/>
</dbReference>
<name>A0A3N2DMW8_9GAMM</name>
<proteinExistence type="inferred from homology"/>
<evidence type="ECO:0000256" key="1">
    <source>
        <dbReference type="ARBA" id="ARBA00008645"/>
    </source>
</evidence>
<dbReference type="InterPro" id="IPR050266">
    <property type="entry name" value="AB_hydrolase_sf"/>
</dbReference>
<dbReference type="OrthoDB" id="149912at2"/>
<comment type="caution">
    <text evidence="4">The sequence shown here is derived from an EMBL/GenBank/DDBJ whole genome shotgun (WGS) entry which is preliminary data.</text>
</comment>
<dbReference type="GO" id="GO:0016020">
    <property type="term" value="C:membrane"/>
    <property type="evidence" value="ECO:0007669"/>
    <property type="project" value="TreeGrafter"/>
</dbReference>
<dbReference type="Gene3D" id="3.40.50.1820">
    <property type="entry name" value="alpha/beta hydrolase"/>
    <property type="match status" value="1"/>
</dbReference>
<dbReference type="EMBL" id="RKHR01000004">
    <property type="protein sequence ID" value="ROS00999.1"/>
    <property type="molecule type" value="Genomic_DNA"/>
</dbReference>
<feature type="domain" description="AB hydrolase-1" evidence="3">
    <location>
        <begin position="55"/>
        <end position="167"/>
    </location>
</feature>
<reference evidence="4 5" key="1">
    <citation type="submission" date="2018-11" db="EMBL/GenBank/DDBJ databases">
        <title>Genomic Encyclopedia of Type Strains, Phase IV (KMG-IV): sequencing the most valuable type-strain genomes for metagenomic binning, comparative biology and taxonomic classification.</title>
        <authorList>
            <person name="Goeker M."/>
        </authorList>
    </citation>
    <scope>NUCLEOTIDE SEQUENCE [LARGE SCALE GENOMIC DNA]</scope>
    <source>
        <strain evidence="4 5">DSM 100316</strain>
    </source>
</reference>
<dbReference type="PANTHER" id="PTHR43798:SF14">
    <property type="entry name" value="SERINE HYDROLASE-LIKE PROTEIN DDB_G0286239"/>
    <property type="match status" value="1"/>
</dbReference>
<dbReference type="InterPro" id="IPR029058">
    <property type="entry name" value="AB_hydrolase_fold"/>
</dbReference>
<organism evidence="4 5">
    <name type="scientific">Sinobacterium caligoides</name>
    <dbReference type="NCBI Taxonomy" id="933926"/>
    <lineage>
        <taxon>Bacteria</taxon>
        <taxon>Pseudomonadati</taxon>
        <taxon>Pseudomonadota</taxon>
        <taxon>Gammaproteobacteria</taxon>
        <taxon>Cellvibrionales</taxon>
        <taxon>Spongiibacteraceae</taxon>
        <taxon>Sinobacterium</taxon>
    </lineage>
</organism>
<gene>
    <name evidence="4" type="ORF">EDC56_1422</name>
</gene>